<protein>
    <submittedName>
        <fullName evidence="1">Uncharacterized protein</fullName>
    </submittedName>
</protein>
<comment type="caution">
    <text evidence="1">The sequence shown here is derived from an EMBL/GenBank/DDBJ whole genome shotgun (WGS) entry which is preliminary data.</text>
</comment>
<reference evidence="1 2" key="1">
    <citation type="submission" date="2017-02" db="EMBL/GenBank/DDBJ databases">
        <title>Comparative genomic analysis of Brazilian Leptospira kirschneri strains of different serogroups.</title>
        <authorList>
            <person name="Moreno L.Z."/>
            <person name="Miraglia F."/>
            <person name="Kremer F.S."/>
            <person name="Eslabao M.R."/>
            <person name="Lilenbaum W."/>
            <person name="Dellagostin O.A."/>
            <person name="Moreno A.M."/>
        </authorList>
    </citation>
    <scope>NUCLEOTIDE SEQUENCE [LARGE SCALE GENOMIC DNA]</scope>
    <source>
        <strain evidence="1 2">M110/06</strain>
    </source>
</reference>
<dbReference type="EMBL" id="MVIT01000076">
    <property type="protein sequence ID" value="OOV40525.1"/>
    <property type="molecule type" value="Genomic_DNA"/>
</dbReference>
<evidence type="ECO:0000313" key="2">
    <source>
        <dbReference type="Proteomes" id="UP000191008"/>
    </source>
</evidence>
<accession>A0A1T1DI09</accession>
<dbReference type="Proteomes" id="UP000191008">
    <property type="component" value="Unassembled WGS sequence"/>
</dbReference>
<organism evidence="1 2">
    <name type="scientific">Leptospira kirschneri serovar Pomona</name>
    <dbReference type="NCBI Taxonomy" id="561005"/>
    <lineage>
        <taxon>Bacteria</taxon>
        <taxon>Pseudomonadati</taxon>
        <taxon>Spirochaetota</taxon>
        <taxon>Spirochaetia</taxon>
        <taxon>Leptospirales</taxon>
        <taxon>Leptospiraceae</taxon>
        <taxon>Leptospira</taxon>
    </lineage>
</organism>
<dbReference type="AlphaFoldDB" id="A0A1T1DI09"/>
<sequence>MWKKPAQETNKNRQMQTVNTVFEGRYDFILYKILELVCSYRFQNPEIFFKYLIDLSVSFFSLSSF</sequence>
<name>A0A1T1DI09_9LEPT</name>
<proteinExistence type="predicted"/>
<evidence type="ECO:0000313" key="1">
    <source>
        <dbReference type="EMBL" id="OOV40525.1"/>
    </source>
</evidence>
<gene>
    <name evidence="1" type="ORF">B1J93_17460</name>
</gene>